<feature type="region of interest" description="Disordered" evidence="6">
    <location>
        <begin position="407"/>
        <end position="429"/>
    </location>
</feature>
<name>A0A1T5KJ07_9MICO</name>
<dbReference type="InterPro" id="IPR020846">
    <property type="entry name" value="MFS_dom"/>
</dbReference>
<feature type="transmembrane region" description="Helical" evidence="7">
    <location>
        <begin position="183"/>
        <end position="202"/>
    </location>
</feature>
<dbReference type="PROSITE" id="PS50850">
    <property type="entry name" value="MFS"/>
    <property type="match status" value="1"/>
</dbReference>
<keyword evidence="4 7" id="KW-1133">Transmembrane helix</keyword>
<evidence type="ECO:0000256" key="1">
    <source>
        <dbReference type="ARBA" id="ARBA00004651"/>
    </source>
</evidence>
<feature type="transmembrane region" description="Helical" evidence="7">
    <location>
        <begin position="354"/>
        <end position="375"/>
    </location>
</feature>
<evidence type="ECO:0000256" key="7">
    <source>
        <dbReference type="SAM" id="Phobius"/>
    </source>
</evidence>
<reference evidence="9 10" key="1">
    <citation type="submission" date="2017-02" db="EMBL/GenBank/DDBJ databases">
        <authorList>
            <person name="Peterson S.W."/>
        </authorList>
    </citation>
    <scope>NUCLEOTIDE SEQUENCE [LARGE SCALE GENOMIC DNA]</scope>
    <source>
        <strain evidence="9 10">VKM Ac-2059</strain>
    </source>
</reference>
<evidence type="ECO:0000313" key="9">
    <source>
        <dbReference type="EMBL" id="SKC63425.1"/>
    </source>
</evidence>
<dbReference type="OrthoDB" id="9814237at2"/>
<keyword evidence="5 7" id="KW-0472">Membrane</keyword>
<feature type="transmembrane region" description="Helical" evidence="7">
    <location>
        <begin position="258"/>
        <end position="279"/>
    </location>
</feature>
<dbReference type="GO" id="GO:0005886">
    <property type="term" value="C:plasma membrane"/>
    <property type="evidence" value="ECO:0007669"/>
    <property type="project" value="UniProtKB-SubCell"/>
</dbReference>
<evidence type="ECO:0000256" key="4">
    <source>
        <dbReference type="ARBA" id="ARBA00022989"/>
    </source>
</evidence>
<dbReference type="CDD" id="cd17324">
    <property type="entry name" value="MFS_NepI_like"/>
    <property type="match status" value="1"/>
</dbReference>
<feature type="transmembrane region" description="Helical" evidence="7">
    <location>
        <begin position="291"/>
        <end position="309"/>
    </location>
</feature>
<keyword evidence="10" id="KW-1185">Reference proteome</keyword>
<keyword evidence="3 7" id="KW-0812">Transmembrane</keyword>
<dbReference type="STRING" id="123320.SAMN06309945_2270"/>
<dbReference type="AlphaFoldDB" id="A0A1T5KJ07"/>
<evidence type="ECO:0000256" key="6">
    <source>
        <dbReference type="SAM" id="MobiDB-lite"/>
    </source>
</evidence>
<protein>
    <submittedName>
        <fullName evidence="9">MFS transporter, DHA1 family, inner membrane transport protein</fullName>
    </submittedName>
</protein>
<dbReference type="InterPro" id="IPR011701">
    <property type="entry name" value="MFS"/>
</dbReference>
<feature type="transmembrane region" description="Helical" evidence="7">
    <location>
        <begin position="223"/>
        <end position="246"/>
    </location>
</feature>
<feature type="transmembrane region" description="Helical" evidence="7">
    <location>
        <begin position="119"/>
        <end position="141"/>
    </location>
</feature>
<evidence type="ECO:0000256" key="2">
    <source>
        <dbReference type="ARBA" id="ARBA00022475"/>
    </source>
</evidence>
<evidence type="ECO:0000256" key="3">
    <source>
        <dbReference type="ARBA" id="ARBA00022692"/>
    </source>
</evidence>
<feature type="transmembrane region" description="Helical" evidence="7">
    <location>
        <begin position="153"/>
        <end position="171"/>
    </location>
</feature>
<dbReference type="Pfam" id="PF07690">
    <property type="entry name" value="MFS_1"/>
    <property type="match status" value="1"/>
</dbReference>
<feature type="domain" description="Major facilitator superfamily (MFS) profile" evidence="8">
    <location>
        <begin position="19"/>
        <end position="403"/>
    </location>
</feature>
<organism evidence="9 10">
    <name type="scientific">Okibacterium fritillariae</name>
    <dbReference type="NCBI Taxonomy" id="123320"/>
    <lineage>
        <taxon>Bacteria</taxon>
        <taxon>Bacillati</taxon>
        <taxon>Actinomycetota</taxon>
        <taxon>Actinomycetes</taxon>
        <taxon>Micrococcales</taxon>
        <taxon>Microbacteriaceae</taxon>
        <taxon>Okibacterium</taxon>
    </lineage>
</organism>
<feature type="transmembrane region" description="Helical" evidence="7">
    <location>
        <begin position="93"/>
        <end position="113"/>
    </location>
</feature>
<feature type="transmembrane region" description="Helical" evidence="7">
    <location>
        <begin position="315"/>
        <end position="333"/>
    </location>
</feature>
<dbReference type="Gene3D" id="1.20.1250.20">
    <property type="entry name" value="MFS general substrate transporter like domains"/>
    <property type="match status" value="1"/>
</dbReference>
<dbReference type="InterPro" id="IPR050189">
    <property type="entry name" value="MFS_Efflux_Transporters"/>
</dbReference>
<dbReference type="SUPFAM" id="SSF103473">
    <property type="entry name" value="MFS general substrate transporter"/>
    <property type="match status" value="1"/>
</dbReference>
<dbReference type="EMBL" id="FUZP01000002">
    <property type="protein sequence ID" value="SKC63425.1"/>
    <property type="molecule type" value="Genomic_DNA"/>
</dbReference>
<dbReference type="PANTHER" id="PTHR43124:SF3">
    <property type="entry name" value="CHLORAMPHENICOL EFFLUX PUMP RV0191"/>
    <property type="match status" value="1"/>
</dbReference>
<sequence>MPAATDGSTPLSSTRIRLALIALAIGSFGIGTTEFVAMGLLPDIARDLLPALFADSAEHANAQAGWLISAYALGVVVGAPTIAAFVARYPRRYVLVILGAAFTIATVATSLAPTFETVLISRFIAGIPHGAYFGIASLVAARLMGPGRRARGVALVMSGLTIANMIGVPLATFVGQSFGWRSAYFLVAIVFALATAAVWFAVPQQPGDAGQTMRKELKAFTRAQVWFALLIGSIGFGGFFAVYSYIAPIVTDVTGESAGLVPWVLFAIGLGMTIGNFVGGHIADKSVKLSLFVFFPLMLVVLVGLALTAAWLPALFFFVFATGFAAQGIGPTIQTRLMDVAGDSQSIAAALNHSALNIGNALGAFLGGVTIAAGAGYLSPVWVGAVLTVAGIALAVLSYATESRSAASRGVKPLDQNAERADAAASTRS</sequence>
<dbReference type="GO" id="GO:0022857">
    <property type="term" value="F:transmembrane transporter activity"/>
    <property type="evidence" value="ECO:0007669"/>
    <property type="project" value="InterPro"/>
</dbReference>
<keyword evidence="2" id="KW-1003">Cell membrane</keyword>
<dbReference type="InterPro" id="IPR036259">
    <property type="entry name" value="MFS_trans_sf"/>
</dbReference>
<evidence type="ECO:0000259" key="8">
    <source>
        <dbReference type="PROSITE" id="PS50850"/>
    </source>
</evidence>
<evidence type="ECO:0000256" key="5">
    <source>
        <dbReference type="ARBA" id="ARBA00023136"/>
    </source>
</evidence>
<dbReference type="Proteomes" id="UP000190857">
    <property type="component" value="Unassembled WGS sequence"/>
</dbReference>
<feature type="transmembrane region" description="Helical" evidence="7">
    <location>
        <begin position="381"/>
        <end position="400"/>
    </location>
</feature>
<feature type="transmembrane region" description="Helical" evidence="7">
    <location>
        <begin position="64"/>
        <end position="86"/>
    </location>
</feature>
<comment type="subcellular location">
    <subcellularLocation>
        <location evidence="1">Cell membrane</location>
        <topology evidence="1">Multi-pass membrane protein</topology>
    </subcellularLocation>
</comment>
<gene>
    <name evidence="9" type="ORF">SAMN06309945_2270</name>
</gene>
<dbReference type="RefSeq" id="WP_079728313.1">
    <property type="nucleotide sequence ID" value="NZ_FUZP01000002.1"/>
</dbReference>
<evidence type="ECO:0000313" key="10">
    <source>
        <dbReference type="Proteomes" id="UP000190857"/>
    </source>
</evidence>
<dbReference type="PANTHER" id="PTHR43124">
    <property type="entry name" value="PURINE EFFLUX PUMP PBUE"/>
    <property type="match status" value="1"/>
</dbReference>
<accession>A0A1T5KJ07</accession>
<proteinExistence type="predicted"/>
<feature type="transmembrane region" description="Helical" evidence="7">
    <location>
        <begin position="18"/>
        <end position="44"/>
    </location>
</feature>